<organism evidence="2 3">
    <name type="scientific">Protopolystoma xenopodis</name>
    <dbReference type="NCBI Taxonomy" id="117903"/>
    <lineage>
        <taxon>Eukaryota</taxon>
        <taxon>Metazoa</taxon>
        <taxon>Spiralia</taxon>
        <taxon>Lophotrochozoa</taxon>
        <taxon>Platyhelminthes</taxon>
        <taxon>Monogenea</taxon>
        <taxon>Polyopisthocotylea</taxon>
        <taxon>Polystomatidea</taxon>
        <taxon>Polystomatidae</taxon>
        <taxon>Protopolystoma</taxon>
    </lineage>
</organism>
<keyword evidence="3" id="KW-1185">Reference proteome</keyword>
<proteinExistence type="predicted"/>
<evidence type="ECO:0000256" key="1">
    <source>
        <dbReference type="SAM" id="MobiDB-lite"/>
    </source>
</evidence>
<feature type="region of interest" description="Disordered" evidence="1">
    <location>
        <begin position="168"/>
        <end position="200"/>
    </location>
</feature>
<dbReference type="EMBL" id="CAAALY010033001">
    <property type="protein sequence ID" value="VEL17521.1"/>
    <property type="molecule type" value="Genomic_DNA"/>
</dbReference>
<reference evidence="2" key="1">
    <citation type="submission" date="2018-11" db="EMBL/GenBank/DDBJ databases">
        <authorList>
            <consortium name="Pathogen Informatics"/>
        </authorList>
    </citation>
    <scope>NUCLEOTIDE SEQUENCE</scope>
</reference>
<sequence length="248" mass="26783">MRGQPNNSRSPRPSNTPARLALIHSPSLLRQIFPFRLVRKYLMLCFVSASKQHAELGQGAGARTRAPPIKCTRVVCCGANPLDGSPPHRYTPSPHPHPPAGIHLSKRPLPPVSPSACTISSRARVCLHTCLRVCKVGSATGGVCRLCRALIHQSRGARDNCAFVRPGDQQHGAPDRRCSGVRTAVDSGQRRRSSPPSGASAWLRASRLGLNDETAAPVPGVGMLRPAIRLTQGHYRHKLSQLLCQNAH</sequence>
<dbReference type="AlphaFoldDB" id="A0A3S5AIN2"/>
<comment type="caution">
    <text evidence="2">The sequence shown here is derived from an EMBL/GenBank/DDBJ whole genome shotgun (WGS) entry which is preliminary data.</text>
</comment>
<protein>
    <submittedName>
        <fullName evidence="2">Uncharacterized protein</fullName>
    </submittedName>
</protein>
<evidence type="ECO:0000313" key="3">
    <source>
        <dbReference type="Proteomes" id="UP000784294"/>
    </source>
</evidence>
<dbReference type="Proteomes" id="UP000784294">
    <property type="component" value="Unassembled WGS sequence"/>
</dbReference>
<gene>
    <name evidence="2" type="ORF">PXEA_LOCUS10961</name>
</gene>
<name>A0A3S5AIN2_9PLAT</name>
<evidence type="ECO:0000313" key="2">
    <source>
        <dbReference type="EMBL" id="VEL17521.1"/>
    </source>
</evidence>
<accession>A0A3S5AIN2</accession>